<dbReference type="AlphaFoldDB" id="A0A9P7Z172"/>
<feature type="region of interest" description="Disordered" evidence="8">
    <location>
        <begin position="1"/>
        <end position="25"/>
    </location>
</feature>
<dbReference type="SUPFAM" id="SSF53032">
    <property type="entry name" value="tRNA-intron endonuclease catalytic domain-like"/>
    <property type="match status" value="1"/>
</dbReference>
<dbReference type="GO" id="GO:0005737">
    <property type="term" value="C:cytoplasm"/>
    <property type="evidence" value="ECO:0007669"/>
    <property type="project" value="TreeGrafter"/>
</dbReference>
<proteinExistence type="inferred from homology"/>
<dbReference type="PANTHER" id="PTHR21227">
    <property type="entry name" value="TRNA-SPLICING ENDONUCLEASE SUBUNIT SEN2"/>
    <property type="match status" value="1"/>
</dbReference>
<evidence type="ECO:0000256" key="6">
    <source>
        <dbReference type="ARBA" id="ARBA00034031"/>
    </source>
</evidence>
<dbReference type="InterPro" id="IPR006676">
    <property type="entry name" value="tRNA_splic"/>
</dbReference>
<dbReference type="FunFam" id="3.40.1350.10:FF:000007">
    <property type="entry name" value="tRNA-splicing endonuclease subunit Sen2"/>
    <property type="match status" value="1"/>
</dbReference>
<feature type="region of interest" description="Disordered" evidence="8">
    <location>
        <begin position="126"/>
        <end position="145"/>
    </location>
</feature>
<dbReference type="EMBL" id="MU253996">
    <property type="protein sequence ID" value="KAG9243212.1"/>
    <property type="molecule type" value="Genomic_DNA"/>
</dbReference>
<feature type="active site" evidence="7">
    <location>
        <position position="563"/>
    </location>
</feature>
<keyword evidence="11" id="KW-1185">Reference proteome</keyword>
<evidence type="ECO:0000259" key="9">
    <source>
        <dbReference type="Pfam" id="PF01974"/>
    </source>
</evidence>
<dbReference type="EC" id="4.6.1.16" evidence="2"/>
<dbReference type="CDD" id="cd22363">
    <property type="entry name" value="tRNA-intron_lyase_C"/>
    <property type="match status" value="1"/>
</dbReference>
<sequence>MASNEHSEHSAVLASPKQPHKSNMNHRQRMDQLYSLPAPLRTFPLPTFIPHNPLSLLYLAYVWISQTLNAPSSNPSPLHQGWWSPETRSIHITDDRSVLALWEQGFYGKGTLSRSEPNWVDREKKRLGAEKGATQSTAEENTLQRRRIRQETKWERARKERNVIDQTRLSEAALEAASFSAAAATMPENVPEICTYSDSSLPASDLEDIAVLVSKASQNPPVGPLELLALPNSLIDLATSLCSGMGLDLSVLPTRNSKSSVCPAPVGPIELLSLPNSAGELLAAQTQMTGHDKSFRAATSSIGLLLGLEVKIVHGTLHITDAEAKVDNAQAKDMQELEYEISNRSVSTVETVQGSSPPETAASMYEHPATPMIKHQKSVRFSPTIEKTTFLPSEPASLGLATSTKAEEEPLAIVNREHFQLTAQESFFLTFALGVLEVLDLVTKNAIPIKELFEIFRRHSSFPPMSTASTSPDDEFMTNYVVYHHFRSLGWCVRGGAKFSCDYMLYQRGPPFTHAEFALLIIPSYTDAYWSKDALLQNYVNRKQARSWTWFHCLNRVITMAKKTLVLVYVDIPKPLSVTEENSMGLDKIFGRYKVREFTVKRWSRDRER</sequence>
<dbReference type="GO" id="GO:0000379">
    <property type="term" value="P:tRNA-type intron splice site recognition and cleavage"/>
    <property type="evidence" value="ECO:0007669"/>
    <property type="project" value="TreeGrafter"/>
</dbReference>
<keyword evidence="3" id="KW-0819">tRNA processing</keyword>
<comment type="catalytic activity">
    <reaction evidence="6">
        <text>pretRNA = a 3'-half-tRNA molecule with a 5'-OH end + a 5'-half-tRNA molecule with a 2',3'-cyclic phosphate end + an intron with a 2',3'-cyclic phosphate and a 5'-hydroxyl terminus.</text>
        <dbReference type="EC" id="4.6.1.16"/>
    </reaction>
</comment>
<organism evidence="10 11">
    <name type="scientific">Calycina marina</name>
    <dbReference type="NCBI Taxonomy" id="1763456"/>
    <lineage>
        <taxon>Eukaryota</taxon>
        <taxon>Fungi</taxon>
        <taxon>Dikarya</taxon>
        <taxon>Ascomycota</taxon>
        <taxon>Pezizomycotina</taxon>
        <taxon>Leotiomycetes</taxon>
        <taxon>Helotiales</taxon>
        <taxon>Pezizellaceae</taxon>
        <taxon>Calycina</taxon>
    </lineage>
</organism>
<evidence type="ECO:0000256" key="4">
    <source>
        <dbReference type="ARBA" id="ARBA00023239"/>
    </source>
</evidence>
<dbReference type="InterPro" id="IPR011856">
    <property type="entry name" value="tRNA_endonuc-like_dom_sf"/>
</dbReference>
<dbReference type="Proteomes" id="UP000887226">
    <property type="component" value="Unassembled WGS sequence"/>
</dbReference>
<keyword evidence="4" id="KW-0456">Lyase</keyword>
<comment type="similarity">
    <text evidence="1">Belongs to the tRNA-intron endonuclease family.</text>
</comment>
<dbReference type="GO" id="GO:0003676">
    <property type="term" value="F:nucleic acid binding"/>
    <property type="evidence" value="ECO:0007669"/>
    <property type="project" value="InterPro"/>
</dbReference>
<evidence type="ECO:0000313" key="11">
    <source>
        <dbReference type="Proteomes" id="UP000887226"/>
    </source>
</evidence>
<name>A0A9P7Z172_9HELO</name>
<dbReference type="PANTHER" id="PTHR21227:SF0">
    <property type="entry name" value="TRNA-SPLICING ENDONUCLEASE SUBUNIT SEN2"/>
    <property type="match status" value="1"/>
</dbReference>
<evidence type="ECO:0000256" key="3">
    <source>
        <dbReference type="ARBA" id="ARBA00022694"/>
    </source>
</evidence>
<feature type="active site" evidence="7">
    <location>
        <position position="514"/>
    </location>
</feature>
<dbReference type="PIRSF" id="PIRSF011789">
    <property type="entry name" value="tRNA_splic_SEN2"/>
    <property type="match status" value="1"/>
</dbReference>
<comment type="caution">
    <text evidence="10">The sequence shown here is derived from an EMBL/GenBank/DDBJ whole genome shotgun (WGS) entry which is preliminary data.</text>
</comment>
<evidence type="ECO:0000256" key="2">
    <source>
        <dbReference type="ARBA" id="ARBA00012573"/>
    </source>
</evidence>
<dbReference type="InterPro" id="IPR016589">
    <property type="entry name" value="tRNA_splic_SEN2"/>
</dbReference>
<dbReference type="Pfam" id="PF01974">
    <property type="entry name" value="tRNA_int_endo"/>
    <property type="match status" value="1"/>
</dbReference>
<feature type="domain" description="tRNA intron endonuclease catalytic" evidence="9">
    <location>
        <begin position="476"/>
        <end position="571"/>
    </location>
</feature>
<dbReference type="GO" id="GO:0000213">
    <property type="term" value="F:tRNA-intron lyase activity"/>
    <property type="evidence" value="ECO:0007669"/>
    <property type="project" value="UniProtKB-EC"/>
</dbReference>
<dbReference type="GO" id="GO:0000214">
    <property type="term" value="C:tRNA-intron endonuclease complex"/>
    <property type="evidence" value="ECO:0007669"/>
    <property type="project" value="InterPro"/>
</dbReference>
<dbReference type="Gene3D" id="3.40.1350.10">
    <property type="match status" value="1"/>
</dbReference>
<accession>A0A9P7Z172</accession>
<evidence type="ECO:0000256" key="7">
    <source>
        <dbReference type="PIRSR" id="PIRSR011789-1"/>
    </source>
</evidence>
<evidence type="ECO:0000256" key="8">
    <source>
        <dbReference type="SAM" id="MobiDB-lite"/>
    </source>
</evidence>
<evidence type="ECO:0000313" key="10">
    <source>
        <dbReference type="EMBL" id="KAG9243212.1"/>
    </source>
</evidence>
<dbReference type="InterPro" id="IPR006677">
    <property type="entry name" value="tRNA_intron_Endonuc_cat-like"/>
</dbReference>
<evidence type="ECO:0000256" key="1">
    <source>
        <dbReference type="ARBA" id="ARBA00008078"/>
    </source>
</evidence>
<feature type="active site" evidence="7">
    <location>
        <position position="506"/>
    </location>
</feature>
<protein>
    <recommendedName>
        <fullName evidence="2">tRNA-intron lyase</fullName>
        <ecNumber evidence="2">4.6.1.16</ecNumber>
    </recommendedName>
    <alternativeName>
        <fullName evidence="5">tRNA-intron endonuclease Sen2</fullName>
    </alternativeName>
</protein>
<evidence type="ECO:0000256" key="5">
    <source>
        <dbReference type="ARBA" id="ARBA00032432"/>
    </source>
</evidence>
<reference evidence="10" key="1">
    <citation type="journal article" date="2021" name="IMA Fungus">
        <title>Genomic characterization of three marine fungi, including Emericellopsis atlantica sp. nov. with signatures of a generalist lifestyle and marine biomass degradation.</title>
        <authorList>
            <person name="Hagestad O.C."/>
            <person name="Hou L."/>
            <person name="Andersen J.H."/>
            <person name="Hansen E.H."/>
            <person name="Altermark B."/>
            <person name="Li C."/>
            <person name="Kuhnert E."/>
            <person name="Cox R.J."/>
            <person name="Crous P.W."/>
            <person name="Spatafora J.W."/>
            <person name="Lail K."/>
            <person name="Amirebrahimi M."/>
            <person name="Lipzen A."/>
            <person name="Pangilinan J."/>
            <person name="Andreopoulos W."/>
            <person name="Hayes R.D."/>
            <person name="Ng V."/>
            <person name="Grigoriev I.V."/>
            <person name="Jackson S.A."/>
            <person name="Sutton T.D.S."/>
            <person name="Dobson A.D.W."/>
            <person name="Rama T."/>
        </authorList>
    </citation>
    <scope>NUCLEOTIDE SEQUENCE</scope>
    <source>
        <strain evidence="10">TRa3180A</strain>
    </source>
</reference>
<dbReference type="InterPro" id="IPR036167">
    <property type="entry name" value="tRNA_intron_Endo_cat-like_sf"/>
</dbReference>
<gene>
    <name evidence="10" type="ORF">BJ878DRAFT_443848</name>
</gene>
<dbReference type="OrthoDB" id="10249562at2759"/>